<reference evidence="1" key="1">
    <citation type="submission" date="2021-02" db="EMBL/GenBank/DDBJ databases">
        <title>Metagenome analyses of Stigonema ocellatum DSM 106950, Chlorogloea purpurea SAG 13.99 and Gomphosphaeria aponina DSM 107014.</title>
        <authorList>
            <person name="Marter P."/>
            <person name="Huang S."/>
        </authorList>
    </citation>
    <scope>NUCLEOTIDE SEQUENCE</scope>
    <source>
        <strain evidence="1">JP213</strain>
    </source>
</reference>
<gene>
    <name evidence="1" type="ORF">DSM107014_10685</name>
</gene>
<organism evidence="1 2">
    <name type="scientific">Gomphosphaeria aponina SAG 52.96 = DSM 107014</name>
    <dbReference type="NCBI Taxonomy" id="1521640"/>
    <lineage>
        <taxon>Bacteria</taxon>
        <taxon>Bacillati</taxon>
        <taxon>Cyanobacteriota</taxon>
        <taxon>Cyanophyceae</taxon>
        <taxon>Oscillatoriophycideae</taxon>
        <taxon>Chroococcales</taxon>
        <taxon>Gomphosphaeriaceae</taxon>
        <taxon>Gomphosphaeria</taxon>
    </lineage>
</organism>
<proteinExistence type="predicted"/>
<evidence type="ECO:0000313" key="1">
    <source>
        <dbReference type="EMBL" id="MBR8828344.1"/>
    </source>
</evidence>
<evidence type="ECO:0008006" key="3">
    <source>
        <dbReference type="Google" id="ProtNLM"/>
    </source>
</evidence>
<evidence type="ECO:0000313" key="2">
    <source>
        <dbReference type="Proteomes" id="UP000767446"/>
    </source>
</evidence>
<comment type="caution">
    <text evidence="1">The sequence shown here is derived from an EMBL/GenBank/DDBJ whole genome shotgun (WGS) entry which is preliminary data.</text>
</comment>
<protein>
    <recommendedName>
        <fullName evidence="3">Type IV pilin PilA</fullName>
    </recommendedName>
</protein>
<dbReference type="Proteomes" id="UP000767446">
    <property type="component" value="Unassembled WGS sequence"/>
</dbReference>
<accession>A0A941JML5</accession>
<dbReference type="AlphaFoldDB" id="A0A941JML5"/>
<dbReference type="EMBL" id="JADQBC010000066">
    <property type="protein sequence ID" value="MBR8828344.1"/>
    <property type="molecule type" value="Genomic_DNA"/>
</dbReference>
<name>A0A941JML5_9CHRO</name>
<sequence>MDVQQLEYETLLSEYSNRDGAIALLKKYRPYLEMIPSLRRPSESVIAIPLPVAKIRHQNGLSNFASSEVTLLPCDLAILMCDAEWKIKMGVEILVFIHGPGEDFSNLLLRWRQTQILLHNEYEWIMPPGDQHMFSERADQIYPLFVVFEATPERIKRGLTGASLPFLMETPKNRENQEIMAAQF</sequence>